<comment type="caution">
    <text evidence="2">The sequence shown here is derived from an EMBL/GenBank/DDBJ whole genome shotgun (WGS) entry which is preliminary data.</text>
</comment>
<gene>
    <name evidence="2" type="ORF">H8S47_17830</name>
</gene>
<evidence type="ECO:0000313" key="3">
    <source>
        <dbReference type="Proteomes" id="UP000597613"/>
    </source>
</evidence>
<organism evidence="2 3">
    <name type="scientific">Sphingomonas albertensis</name>
    <dbReference type="NCBI Taxonomy" id="2762591"/>
    <lineage>
        <taxon>Bacteria</taxon>
        <taxon>Pseudomonadati</taxon>
        <taxon>Pseudomonadota</taxon>
        <taxon>Alphaproteobacteria</taxon>
        <taxon>Sphingomonadales</taxon>
        <taxon>Sphingomonadaceae</taxon>
        <taxon>Sphingomonas</taxon>
    </lineage>
</organism>
<name>A0ABR7ASU5_9SPHN</name>
<keyword evidence="1" id="KW-0472">Membrane</keyword>
<dbReference type="EMBL" id="JACONT010000060">
    <property type="protein sequence ID" value="MBC3943543.1"/>
    <property type="molecule type" value="Genomic_DNA"/>
</dbReference>
<feature type="transmembrane region" description="Helical" evidence="1">
    <location>
        <begin position="104"/>
        <end position="126"/>
    </location>
</feature>
<feature type="transmembrane region" description="Helical" evidence="1">
    <location>
        <begin position="41"/>
        <end position="65"/>
    </location>
</feature>
<evidence type="ECO:0000256" key="1">
    <source>
        <dbReference type="SAM" id="Phobius"/>
    </source>
</evidence>
<keyword evidence="1" id="KW-0812">Transmembrane</keyword>
<dbReference type="Proteomes" id="UP000597613">
    <property type="component" value="Unassembled WGS sequence"/>
</dbReference>
<dbReference type="RefSeq" id="WP_187505118.1">
    <property type="nucleotide sequence ID" value="NZ_CP162536.1"/>
</dbReference>
<proteinExistence type="predicted"/>
<sequence>MVRPISIVRYERLYLASFVLGLIVSAMSWSQRTALVAANPVLAQVGWILPAFQVAGIAITLLLWYFTARSPSVAAKWVVAVLAALSIVGVGLSLASAARGQTTIGTISIVSFAADALYVAAALLLFRADARRWFGELPDPDEPDTFEEMSHDR</sequence>
<feature type="transmembrane region" description="Helical" evidence="1">
    <location>
        <begin position="77"/>
        <end position="98"/>
    </location>
</feature>
<feature type="transmembrane region" description="Helical" evidence="1">
    <location>
        <begin position="12"/>
        <end position="29"/>
    </location>
</feature>
<protein>
    <submittedName>
        <fullName evidence="2">Uncharacterized protein</fullName>
    </submittedName>
</protein>
<keyword evidence="3" id="KW-1185">Reference proteome</keyword>
<evidence type="ECO:0000313" key="2">
    <source>
        <dbReference type="EMBL" id="MBC3943543.1"/>
    </source>
</evidence>
<reference evidence="2 3" key="1">
    <citation type="submission" date="2020-08" db="EMBL/GenBank/DDBJ databases">
        <title>Putative novel bacterial strains isolated from necrotic wheat leaf tissues caused by Xanthomonas translucens.</title>
        <authorList>
            <person name="Tambong J.T."/>
        </authorList>
    </citation>
    <scope>NUCLEOTIDE SEQUENCE [LARGE SCALE GENOMIC DNA]</scope>
    <source>
        <strain evidence="3">DOAB 1063</strain>
    </source>
</reference>
<keyword evidence="1" id="KW-1133">Transmembrane helix</keyword>
<accession>A0ABR7ASU5</accession>